<evidence type="ECO:0000313" key="2">
    <source>
        <dbReference type="Proteomes" id="UP000234681"/>
    </source>
</evidence>
<gene>
    <name evidence="1" type="ORF">rCG_36939</name>
</gene>
<dbReference type="EMBL" id="CH473951">
    <property type="protein sequence ID" value="EDM02193.1"/>
    <property type="molecule type" value="Genomic_DNA"/>
</dbReference>
<organism evidence="1 2">
    <name type="scientific">Rattus norvegicus</name>
    <name type="common">Rat</name>
    <dbReference type="NCBI Taxonomy" id="10116"/>
    <lineage>
        <taxon>Eukaryota</taxon>
        <taxon>Metazoa</taxon>
        <taxon>Chordata</taxon>
        <taxon>Craniata</taxon>
        <taxon>Vertebrata</taxon>
        <taxon>Euteleostomi</taxon>
        <taxon>Mammalia</taxon>
        <taxon>Eutheria</taxon>
        <taxon>Euarchontoglires</taxon>
        <taxon>Glires</taxon>
        <taxon>Rodentia</taxon>
        <taxon>Myomorpha</taxon>
        <taxon>Muroidea</taxon>
        <taxon>Muridae</taxon>
        <taxon>Murinae</taxon>
        <taxon>Rattus</taxon>
    </lineage>
</organism>
<evidence type="ECO:0000313" key="1">
    <source>
        <dbReference type="EMBL" id="EDM02193.1"/>
    </source>
</evidence>
<dbReference type="AlphaFoldDB" id="A6HTI0"/>
<proteinExistence type="predicted"/>
<accession>A6HTI0</accession>
<dbReference type="Proteomes" id="UP000234681">
    <property type="component" value="Chromosome 15"/>
</dbReference>
<protein>
    <submittedName>
        <fullName evidence="1">RCG36939</fullName>
    </submittedName>
</protein>
<reference evidence="1 2" key="1">
    <citation type="submission" date="2005-07" db="EMBL/GenBank/DDBJ databases">
        <authorList>
            <person name="Mural R.J."/>
            <person name="Li P.W."/>
            <person name="Adams M.D."/>
            <person name="Amanatides P.G."/>
            <person name="Baden-Tillson H."/>
            <person name="Barnstead M."/>
            <person name="Chin S.H."/>
            <person name="Dew I."/>
            <person name="Evans C.A."/>
            <person name="Ferriera S."/>
            <person name="Flanigan M."/>
            <person name="Fosler C."/>
            <person name="Glodek A."/>
            <person name="Gu Z."/>
            <person name="Holt R.A."/>
            <person name="Jennings D."/>
            <person name="Kraft C.L."/>
            <person name="Lu F."/>
            <person name="Nguyen T."/>
            <person name="Nusskern D.R."/>
            <person name="Pfannkoch C.M."/>
            <person name="Sitter C."/>
            <person name="Sutton G.G."/>
            <person name="Venter J.C."/>
            <person name="Wang Z."/>
            <person name="Woodage T."/>
            <person name="Zheng X.H."/>
            <person name="Zhong F."/>
        </authorList>
    </citation>
    <scope>NUCLEOTIDE SEQUENCE [LARGE SCALE GENOMIC DNA]</scope>
    <source>
        <strain>BN</strain>
        <strain evidence="2">Sprague-Dawley</strain>
    </source>
</reference>
<name>A6HTI0_RAT</name>
<sequence length="80" mass="8788">MTLDTFLGLQIGLSLSSRSFALGCPFSPENSYSARSLKKSQHHSNSHLELRLLPVLLPRRRGQTAMQVSCNDSATAENTL</sequence>